<comment type="caution">
    <text evidence="2">The sequence shown here is derived from an EMBL/GenBank/DDBJ whole genome shotgun (WGS) entry which is preliminary data.</text>
</comment>
<proteinExistence type="predicted"/>
<evidence type="ECO:0000256" key="1">
    <source>
        <dbReference type="SAM" id="MobiDB-lite"/>
    </source>
</evidence>
<gene>
    <name evidence="2" type="ORF">LshimejAT787_0410280</name>
</gene>
<keyword evidence="3" id="KW-1185">Reference proteome</keyword>
<name>A0A9P3UM44_LYOSH</name>
<dbReference type="Proteomes" id="UP001063166">
    <property type="component" value="Unassembled WGS sequence"/>
</dbReference>
<evidence type="ECO:0000313" key="2">
    <source>
        <dbReference type="EMBL" id="GLB37977.1"/>
    </source>
</evidence>
<reference evidence="2" key="1">
    <citation type="submission" date="2022-07" db="EMBL/GenBank/DDBJ databases">
        <title>The genome of Lyophyllum shimeji provides insight into the initial evolution of ectomycorrhizal fungal genome.</title>
        <authorList>
            <person name="Kobayashi Y."/>
            <person name="Shibata T."/>
            <person name="Hirakawa H."/>
            <person name="Shigenobu S."/>
            <person name="Nishiyama T."/>
            <person name="Yamada A."/>
            <person name="Hasebe M."/>
            <person name="Kawaguchi M."/>
        </authorList>
    </citation>
    <scope>NUCLEOTIDE SEQUENCE</scope>
    <source>
        <strain evidence="2">AT787</strain>
    </source>
</reference>
<organism evidence="2 3">
    <name type="scientific">Lyophyllum shimeji</name>
    <name type="common">Hon-shimeji</name>
    <name type="synonym">Tricholoma shimeji</name>
    <dbReference type="NCBI Taxonomy" id="47721"/>
    <lineage>
        <taxon>Eukaryota</taxon>
        <taxon>Fungi</taxon>
        <taxon>Dikarya</taxon>
        <taxon>Basidiomycota</taxon>
        <taxon>Agaricomycotina</taxon>
        <taxon>Agaricomycetes</taxon>
        <taxon>Agaricomycetidae</taxon>
        <taxon>Agaricales</taxon>
        <taxon>Tricholomatineae</taxon>
        <taxon>Lyophyllaceae</taxon>
        <taxon>Lyophyllum</taxon>
    </lineage>
</organism>
<protein>
    <submittedName>
        <fullName evidence="2">Uncharacterized protein</fullName>
    </submittedName>
</protein>
<evidence type="ECO:0000313" key="3">
    <source>
        <dbReference type="Proteomes" id="UP001063166"/>
    </source>
</evidence>
<dbReference type="EMBL" id="BRPK01000004">
    <property type="protein sequence ID" value="GLB37977.1"/>
    <property type="molecule type" value="Genomic_DNA"/>
</dbReference>
<feature type="region of interest" description="Disordered" evidence="1">
    <location>
        <begin position="182"/>
        <end position="203"/>
    </location>
</feature>
<dbReference type="AlphaFoldDB" id="A0A9P3UM44"/>
<accession>A0A9P3UM44</accession>
<sequence length="203" mass="22227">MMLLITLSRNIPSGARIYRHPILQIIANPAIIVNESRAAVRPVTKGYPVHGQKLEQSTVAEAAIQNLHPFFTFPLKYREESLVRSRDEHVILVTVYFGGRTPFDGVLNSTLLSLTPTCQLATMQITRNVHVPTKLLRRDAVFELTAPQRAKTSSASTLSSTSPSDACFAGFRDLVSHRAPRSMSAPLMSDPGTRNGSHFGACG</sequence>